<dbReference type="Proteomes" id="UP001224775">
    <property type="component" value="Unassembled WGS sequence"/>
</dbReference>
<protein>
    <submittedName>
        <fullName evidence="1">Uncharacterized protein</fullName>
    </submittedName>
</protein>
<comment type="caution">
    <text evidence="1">The sequence shown here is derived from an EMBL/GenBank/DDBJ whole genome shotgun (WGS) entry which is preliminary data.</text>
</comment>
<organism evidence="1 2">
    <name type="scientific">Skeletonema marinoi</name>
    <dbReference type="NCBI Taxonomy" id="267567"/>
    <lineage>
        <taxon>Eukaryota</taxon>
        <taxon>Sar</taxon>
        <taxon>Stramenopiles</taxon>
        <taxon>Ochrophyta</taxon>
        <taxon>Bacillariophyta</taxon>
        <taxon>Coscinodiscophyceae</taxon>
        <taxon>Thalassiosirophycidae</taxon>
        <taxon>Thalassiosirales</taxon>
        <taxon>Skeletonemataceae</taxon>
        <taxon>Skeletonema</taxon>
        <taxon>Skeletonema marinoi-dohrnii complex</taxon>
    </lineage>
</organism>
<keyword evidence="2" id="KW-1185">Reference proteome</keyword>
<dbReference type="AlphaFoldDB" id="A0AAD8YFR8"/>
<accession>A0AAD8YFR8</accession>
<name>A0AAD8YFR8_9STRA</name>
<reference evidence="1" key="1">
    <citation type="submission" date="2023-06" db="EMBL/GenBank/DDBJ databases">
        <title>Survivors Of The Sea: Transcriptome response of Skeletonema marinoi to long-term dormancy.</title>
        <authorList>
            <person name="Pinder M.I.M."/>
            <person name="Kourtchenko O."/>
            <person name="Robertson E.K."/>
            <person name="Larsson T."/>
            <person name="Maumus F."/>
            <person name="Osuna-Cruz C.M."/>
            <person name="Vancaester E."/>
            <person name="Stenow R."/>
            <person name="Vandepoele K."/>
            <person name="Ploug H."/>
            <person name="Bruchert V."/>
            <person name="Godhe A."/>
            <person name="Topel M."/>
        </authorList>
    </citation>
    <scope>NUCLEOTIDE SEQUENCE</scope>
    <source>
        <strain evidence="1">R05AC</strain>
    </source>
</reference>
<gene>
    <name evidence="1" type="ORF">QTG54_005140</name>
</gene>
<sequence>MIRRSKVTAAASSCSSAVKNNDNDKKNITLEFASECHATDGNHNNSSSSDKRRMHHKGYARWLRSFFSPLSRQTTTQSTAKKKTSKKEPCNHHHHLLTKKSTTTTLRCCLFLLAVLLIAYQLDAHVREYQGPLDHVSSSILKPYYEMSCPSFSRYLDDATESSTYNSRDNDHGAVRSWDCNAILGKQATNDNHDGILRGATTQSSTTTEYHPSFPRIFMIGARDETQDTFQSWQSQLQLNDNTAMSPQHHHVGEHNVSSSQPYLKRINTLEVSNQFAASGGALRESPSSLLRLTFTNNTTTHQTTTTNHQHQKQFLCRKMKWEQRLFHVYQHVFSELLATYPNDDGFVIIEDDATLLNPTALAVEVCHAYDQQIQFYSLYRSPLQQLPHQWWRVTFLKQSSPPSCVYRHGTVAFYIQRELMQQIVNERRRSFFCRFPIDMYISKFGPWYATRNEVVGHLGRGRIGSS</sequence>
<evidence type="ECO:0000313" key="1">
    <source>
        <dbReference type="EMBL" id="KAK1744607.1"/>
    </source>
</evidence>
<dbReference type="EMBL" id="JATAAI010000007">
    <property type="protein sequence ID" value="KAK1744607.1"/>
    <property type="molecule type" value="Genomic_DNA"/>
</dbReference>
<evidence type="ECO:0000313" key="2">
    <source>
        <dbReference type="Proteomes" id="UP001224775"/>
    </source>
</evidence>
<proteinExistence type="predicted"/>